<dbReference type="Proteomes" id="UP000053352">
    <property type="component" value="Unassembled WGS sequence"/>
</dbReference>
<dbReference type="PANTHER" id="PTHR46383">
    <property type="entry name" value="ASPARTATE AMINOTRANSFERASE"/>
    <property type="match status" value="1"/>
</dbReference>
<dbReference type="InterPro" id="IPR050596">
    <property type="entry name" value="AspAT/PAT-like"/>
</dbReference>
<evidence type="ECO:0000256" key="6">
    <source>
        <dbReference type="ARBA" id="ARBA00022898"/>
    </source>
</evidence>
<dbReference type="InterPro" id="IPR015421">
    <property type="entry name" value="PyrdxlP-dep_Trfase_major"/>
</dbReference>
<evidence type="ECO:0000313" key="9">
    <source>
        <dbReference type="Proteomes" id="UP000053352"/>
    </source>
</evidence>
<keyword evidence="9" id="KW-1185">Reference proteome</keyword>
<dbReference type="GO" id="GO:0008483">
    <property type="term" value="F:transaminase activity"/>
    <property type="evidence" value="ECO:0007669"/>
    <property type="project" value="UniProtKB-KW"/>
</dbReference>
<protein>
    <submittedName>
        <fullName evidence="8">Aspartate aminotransferase</fullName>
    </submittedName>
</protein>
<feature type="domain" description="Aminotransferase class I/classII large" evidence="7">
    <location>
        <begin position="29"/>
        <end position="386"/>
    </location>
</feature>
<comment type="similarity">
    <text evidence="2">Belongs to the class-I pyridoxal-phosphate-dependent aminotransferase family.</text>
</comment>
<accession>A0A0V8RXL7</accession>
<comment type="caution">
    <text evidence="8">The sequence shown here is derived from an EMBL/GenBank/DDBJ whole genome shotgun (WGS) entry which is preliminary data.</text>
</comment>
<dbReference type="InterPro" id="IPR015422">
    <property type="entry name" value="PyrdxlP-dep_Trfase_small"/>
</dbReference>
<dbReference type="Pfam" id="PF00155">
    <property type="entry name" value="Aminotran_1_2"/>
    <property type="match status" value="1"/>
</dbReference>
<evidence type="ECO:0000313" key="8">
    <source>
        <dbReference type="EMBL" id="KSW12771.1"/>
    </source>
</evidence>
<proteinExistence type="inferred from homology"/>
<comment type="cofactor">
    <cofactor evidence="1">
        <name>pyridoxal 5'-phosphate</name>
        <dbReference type="ChEBI" id="CHEBI:597326"/>
    </cofactor>
</comment>
<evidence type="ECO:0000256" key="4">
    <source>
        <dbReference type="ARBA" id="ARBA00022576"/>
    </source>
</evidence>
<dbReference type="FunFam" id="3.40.640.10:FF:000033">
    <property type="entry name" value="Aspartate aminotransferase"/>
    <property type="match status" value="1"/>
</dbReference>
<gene>
    <name evidence="8" type="ORF">CF15_06855</name>
</gene>
<dbReference type="PANTHER" id="PTHR46383:SF1">
    <property type="entry name" value="ASPARTATE AMINOTRANSFERASE"/>
    <property type="match status" value="1"/>
</dbReference>
<organism evidence="8 9">
    <name type="scientific">Pyrodictium occultum</name>
    <dbReference type="NCBI Taxonomy" id="2309"/>
    <lineage>
        <taxon>Archaea</taxon>
        <taxon>Thermoproteota</taxon>
        <taxon>Thermoprotei</taxon>
        <taxon>Desulfurococcales</taxon>
        <taxon>Pyrodictiaceae</taxon>
        <taxon>Pyrodictium</taxon>
    </lineage>
</organism>
<keyword evidence="6" id="KW-0663">Pyridoxal phosphate</keyword>
<name>A0A0V8RXL7_PYROC</name>
<dbReference type="GO" id="GO:0006520">
    <property type="term" value="P:amino acid metabolic process"/>
    <property type="evidence" value="ECO:0007669"/>
    <property type="project" value="InterPro"/>
</dbReference>
<dbReference type="STRING" id="2309.CF15_06855"/>
<evidence type="ECO:0000259" key="7">
    <source>
        <dbReference type="Pfam" id="PF00155"/>
    </source>
</evidence>
<dbReference type="InterPro" id="IPR004839">
    <property type="entry name" value="Aminotransferase_I/II_large"/>
</dbReference>
<evidence type="ECO:0000256" key="2">
    <source>
        <dbReference type="ARBA" id="ARBA00007441"/>
    </source>
</evidence>
<dbReference type="GO" id="GO:0030170">
    <property type="term" value="F:pyridoxal phosphate binding"/>
    <property type="evidence" value="ECO:0007669"/>
    <property type="project" value="InterPro"/>
</dbReference>
<dbReference type="InterPro" id="IPR015424">
    <property type="entry name" value="PyrdxlP-dep_Trfase"/>
</dbReference>
<evidence type="ECO:0000256" key="3">
    <source>
        <dbReference type="ARBA" id="ARBA00011738"/>
    </source>
</evidence>
<dbReference type="CDD" id="cd00609">
    <property type="entry name" value="AAT_like"/>
    <property type="match status" value="1"/>
</dbReference>
<dbReference type="OrthoDB" id="372018at2157"/>
<keyword evidence="4 8" id="KW-0032">Aminotransferase</keyword>
<keyword evidence="5 8" id="KW-0808">Transferase</keyword>
<dbReference type="AlphaFoldDB" id="A0A0V8RXL7"/>
<comment type="subunit">
    <text evidence="3">Homodimer.</text>
</comment>
<reference evidence="8 9" key="1">
    <citation type="submission" date="2015-11" db="EMBL/GenBank/DDBJ databases">
        <title>Genome sequence of Pyrodictium occultum PL-19, a marine hyperthermophilic archaeon isolated from Volcano, Italy.</title>
        <authorList>
            <person name="Utturkar S."/>
            <person name="Huber H."/>
            <person name="Leptihn S."/>
            <person name="Brown S."/>
            <person name="Stetter K.O."/>
            <person name="Podar M."/>
        </authorList>
    </citation>
    <scope>NUCLEOTIDE SEQUENCE [LARGE SCALE GENOMIC DNA]</scope>
    <source>
        <strain evidence="8 9">PL-19</strain>
    </source>
</reference>
<dbReference type="EMBL" id="LNTB01000001">
    <property type="protein sequence ID" value="KSW12771.1"/>
    <property type="molecule type" value="Genomic_DNA"/>
</dbReference>
<sequence>MRPVIQGLRGEAGFAYIAKARELASRGVKVISFGVGQPDIPTFDHIIEEAKRALDERFTGYTETVGIPELREAIADYLNSRYQAEVGPDEVLVTTGAKTAIFLAIAAYLGPGDEVVVPEPSYPAYPEAARAMGARPVFVPLRWKGQERGFELDVEAIEEAVTSRTKMIVLTNPHNPTGEVFPPEQVEAVLEIARRHNLVVLADEIYDNFVYEGGFRSILTYSGWKDNVLYVNGHSKTFSMTGWRLGYLAAARPVIERLKRLAVNVYSCAPSISQRAGVAALRGPWEPVRRMVEEFRRRRDAVVEELRRVPGFEVPVPRGAFYIFPRVAKVLEEIGMSTEEFVDHLLYSRGVVTLPGTVFPEKAGEGFIRLSYAVSVEKIREGVGRIREEVEKLLAERGRR</sequence>
<evidence type="ECO:0000256" key="1">
    <source>
        <dbReference type="ARBA" id="ARBA00001933"/>
    </source>
</evidence>
<dbReference type="Gene3D" id="3.40.640.10">
    <property type="entry name" value="Type I PLP-dependent aspartate aminotransferase-like (Major domain)"/>
    <property type="match status" value="1"/>
</dbReference>
<dbReference type="SUPFAM" id="SSF53383">
    <property type="entry name" value="PLP-dependent transferases"/>
    <property type="match status" value="1"/>
</dbReference>
<dbReference type="Gene3D" id="3.90.1150.10">
    <property type="entry name" value="Aspartate Aminotransferase, domain 1"/>
    <property type="match status" value="1"/>
</dbReference>
<evidence type="ECO:0000256" key="5">
    <source>
        <dbReference type="ARBA" id="ARBA00022679"/>
    </source>
</evidence>